<evidence type="ECO:0000256" key="1">
    <source>
        <dbReference type="ARBA" id="ARBA00004141"/>
    </source>
</evidence>
<feature type="transmembrane region" description="Helical" evidence="11">
    <location>
        <begin position="380"/>
        <end position="399"/>
    </location>
</feature>
<keyword evidence="3 9" id="KW-0812">Transmembrane</keyword>
<dbReference type="NCBIfam" id="TIGR00840">
    <property type="entry name" value="b_cpa1"/>
    <property type="match status" value="1"/>
</dbReference>
<dbReference type="GO" id="GO:0051453">
    <property type="term" value="P:regulation of intracellular pH"/>
    <property type="evidence" value="ECO:0007669"/>
    <property type="project" value="TreeGrafter"/>
</dbReference>
<name>A0A3S5CBI9_9PLAT</name>
<gene>
    <name evidence="13" type="ORF">PXEA_LOCUS1076</name>
</gene>
<keyword evidence="5" id="KW-0915">Sodium</keyword>
<comment type="similarity">
    <text evidence="9">Belongs to the monovalent cation:proton antiporter 1 (CPA1) transporter (TC 2.A.36) family.</text>
</comment>
<feature type="transmembrane region" description="Helical" evidence="11">
    <location>
        <begin position="25"/>
        <end position="45"/>
    </location>
</feature>
<evidence type="ECO:0000256" key="3">
    <source>
        <dbReference type="ARBA" id="ARBA00022692"/>
    </source>
</evidence>
<dbReference type="InterPro" id="IPR004709">
    <property type="entry name" value="NaH_exchanger"/>
</dbReference>
<feature type="transmembrane region" description="Helical" evidence="11">
    <location>
        <begin position="255"/>
        <end position="274"/>
    </location>
</feature>
<feature type="domain" description="Cation/H+ exchanger transmembrane" evidence="12">
    <location>
        <begin position="38"/>
        <end position="440"/>
    </location>
</feature>
<keyword evidence="8 9" id="KW-0739">Sodium transport</keyword>
<dbReference type="GO" id="GO:0015386">
    <property type="term" value="F:potassium:proton antiporter activity"/>
    <property type="evidence" value="ECO:0007669"/>
    <property type="project" value="TreeGrafter"/>
</dbReference>
<proteinExistence type="inferred from homology"/>
<dbReference type="AlphaFoldDB" id="A0A3S5CBI9"/>
<keyword evidence="4 11" id="KW-1133">Transmembrane helix</keyword>
<dbReference type="InterPro" id="IPR006153">
    <property type="entry name" value="Cation/H_exchanger_TM"/>
</dbReference>
<dbReference type="OrthoDB" id="196264at2759"/>
<dbReference type="PRINTS" id="PR01084">
    <property type="entry name" value="NAHEXCHNGR"/>
</dbReference>
<keyword evidence="9" id="KW-0050">Antiport</keyword>
<keyword evidence="14" id="KW-1185">Reference proteome</keyword>
<evidence type="ECO:0000256" key="8">
    <source>
        <dbReference type="ARBA" id="ARBA00023201"/>
    </source>
</evidence>
<evidence type="ECO:0000256" key="6">
    <source>
        <dbReference type="ARBA" id="ARBA00023065"/>
    </source>
</evidence>
<feature type="transmembrane region" description="Helical" evidence="11">
    <location>
        <begin position="118"/>
        <end position="142"/>
    </location>
</feature>
<evidence type="ECO:0000256" key="4">
    <source>
        <dbReference type="ARBA" id="ARBA00022989"/>
    </source>
</evidence>
<sequence>METAIGNNSDAHHELILVAWRFKEFSIYVTVMLFLSIVIVLRIFFHRIPLLSTYLPESLILIAVGAVFGAIIRFTELEIRHPSTWQLSPKLFFEILLPPIVLKSAYELHNRVFCEFLGVIIIFAVVGTILNFLIIGPCMFLLQNIGAMGSPALGVDIKDCLLFSSLIIAVDPVAVIAIFQDIGVDLGLFYMVFGESLLNDAITVVLYQIMKVFVTKEEVAAPEIVIAFVSFFTVSLGGLCIGIVFGVLTCLITRFPSSMEVIVVIMMGYFSYIMGDTVGWSGIISMVGCGLVQASYAFHNLQPSSVMIVKRVTQILAELSETIIFLFLGVELYRDDLVWHSGFVLWSLVMSLLTRLLVTPLLTLLINLTRETPISWTEQLILVYGGVRGAVSFSLAMLIEASSLADGEQGARIRGVFITATLFVILFGLFINGVTLKPMIRLLKIRLQVEPDGSMFNQLNLEAIDYLQAGAEIIAGVCGQRSLARFWEHRVNERYLRRFLQRWPHVHARNRLVKAYQIELIRQHLILRPVDKTTSRVSVPNLYTIFTSSASTNGVLERCSTSGIGSGNRHSSLIQNELQAWLETEITQAHMSYSKRAGGQRPPEDSGHGALSRTVNPSDPQNLRGSSNPAFYPGPFDDLDPEKLSGGLGVCPWKQPKRAKRKFRLARL</sequence>
<evidence type="ECO:0000256" key="10">
    <source>
        <dbReference type="SAM" id="MobiDB-lite"/>
    </source>
</evidence>
<accession>A0A3S5CBI9</accession>
<dbReference type="GO" id="GO:0005886">
    <property type="term" value="C:plasma membrane"/>
    <property type="evidence" value="ECO:0007669"/>
    <property type="project" value="TreeGrafter"/>
</dbReference>
<dbReference type="PANTHER" id="PTHR10110:SF126">
    <property type="entry name" value="NA(+)_H(+) EXCHANGER PROTEIN 7"/>
    <property type="match status" value="1"/>
</dbReference>
<keyword evidence="7 11" id="KW-0472">Membrane</keyword>
<keyword evidence="6 9" id="KW-0406">Ion transport</keyword>
<feature type="transmembrane region" description="Helical" evidence="11">
    <location>
        <begin position="224"/>
        <end position="248"/>
    </location>
</feature>
<dbReference type="Pfam" id="PF00999">
    <property type="entry name" value="Na_H_Exchanger"/>
    <property type="match status" value="1"/>
</dbReference>
<feature type="transmembrane region" description="Helical" evidence="11">
    <location>
        <begin position="162"/>
        <end position="179"/>
    </location>
</feature>
<evidence type="ECO:0000259" key="12">
    <source>
        <dbReference type="Pfam" id="PF00999"/>
    </source>
</evidence>
<keyword evidence="2 9" id="KW-0813">Transport</keyword>
<dbReference type="InterPro" id="IPR018422">
    <property type="entry name" value="Cation/H_exchanger_CPA1"/>
</dbReference>
<feature type="compositionally biased region" description="Polar residues" evidence="10">
    <location>
        <begin position="613"/>
        <end position="629"/>
    </location>
</feature>
<evidence type="ECO:0000313" key="13">
    <source>
        <dbReference type="EMBL" id="VEL07636.1"/>
    </source>
</evidence>
<evidence type="ECO:0000256" key="11">
    <source>
        <dbReference type="SAM" id="Phobius"/>
    </source>
</evidence>
<feature type="transmembrane region" description="Helical" evidence="11">
    <location>
        <begin position="57"/>
        <end position="75"/>
    </location>
</feature>
<feature type="transmembrane region" description="Helical" evidence="11">
    <location>
        <begin position="345"/>
        <end position="368"/>
    </location>
</feature>
<feature type="transmembrane region" description="Helical" evidence="11">
    <location>
        <begin position="411"/>
        <end position="436"/>
    </location>
</feature>
<evidence type="ECO:0000256" key="5">
    <source>
        <dbReference type="ARBA" id="ARBA00023053"/>
    </source>
</evidence>
<dbReference type="EMBL" id="CAAALY010002166">
    <property type="protein sequence ID" value="VEL07636.1"/>
    <property type="molecule type" value="Genomic_DNA"/>
</dbReference>
<evidence type="ECO:0000256" key="9">
    <source>
        <dbReference type="RuleBase" id="RU003722"/>
    </source>
</evidence>
<reference evidence="13" key="1">
    <citation type="submission" date="2018-11" db="EMBL/GenBank/DDBJ databases">
        <authorList>
            <consortium name="Pathogen Informatics"/>
        </authorList>
    </citation>
    <scope>NUCLEOTIDE SEQUENCE</scope>
</reference>
<evidence type="ECO:0000256" key="7">
    <source>
        <dbReference type="ARBA" id="ARBA00023136"/>
    </source>
</evidence>
<comment type="subcellular location">
    <subcellularLocation>
        <location evidence="1">Membrane</location>
        <topology evidence="1">Multi-pass membrane protein</topology>
    </subcellularLocation>
</comment>
<dbReference type="Gene3D" id="6.10.140.1330">
    <property type="match status" value="1"/>
</dbReference>
<evidence type="ECO:0000313" key="14">
    <source>
        <dbReference type="Proteomes" id="UP000784294"/>
    </source>
</evidence>
<dbReference type="GO" id="GO:0098719">
    <property type="term" value="P:sodium ion import across plasma membrane"/>
    <property type="evidence" value="ECO:0007669"/>
    <property type="project" value="TreeGrafter"/>
</dbReference>
<evidence type="ECO:0000256" key="2">
    <source>
        <dbReference type="ARBA" id="ARBA00022448"/>
    </source>
</evidence>
<dbReference type="Proteomes" id="UP000784294">
    <property type="component" value="Unassembled WGS sequence"/>
</dbReference>
<organism evidence="13 14">
    <name type="scientific">Protopolystoma xenopodis</name>
    <dbReference type="NCBI Taxonomy" id="117903"/>
    <lineage>
        <taxon>Eukaryota</taxon>
        <taxon>Metazoa</taxon>
        <taxon>Spiralia</taxon>
        <taxon>Lophotrochozoa</taxon>
        <taxon>Platyhelminthes</taxon>
        <taxon>Monogenea</taxon>
        <taxon>Polyopisthocotylea</taxon>
        <taxon>Polystomatidea</taxon>
        <taxon>Polystomatidae</taxon>
        <taxon>Protopolystoma</taxon>
    </lineage>
</organism>
<comment type="caution">
    <text evidence="13">The sequence shown here is derived from an EMBL/GenBank/DDBJ whole genome shotgun (WGS) entry which is preliminary data.</text>
</comment>
<feature type="region of interest" description="Disordered" evidence="10">
    <location>
        <begin position="592"/>
        <end position="639"/>
    </location>
</feature>
<dbReference type="GO" id="GO:0015385">
    <property type="term" value="F:sodium:proton antiporter activity"/>
    <property type="evidence" value="ECO:0007669"/>
    <property type="project" value="InterPro"/>
</dbReference>
<dbReference type="PANTHER" id="PTHR10110">
    <property type="entry name" value="SODIUM/HYDROGEN EXCHANGER"/>
    <property type="match status" value="1"/>
</dbReference>
<protein>
    <recommendedName>
        <fullName evidence="9">Sodium/hydrogen exchanger</fullName>
    </recommendedName>
</protein>